<evidence type="ECO:0000256" key="6">
    <source>
        <dbReference type="SAM" id="SignalP"/>
    </source>
</evidence>
<dbReference type="HOGENOM" id="CLU_065200_6_0_1"/>
<evidence type="ECO:0000256" key="4">
    <source>
        <dbReference type="ARBA" id="ARBA00023136"/>
    </source>
</evidence>
<gene>
    <name evidence="7" type="ORF">PAXINDRAFT_89075</name>
</gene>
<feature type="transmembrane region" description="Helical" evidence="5">
    <location>
        <begin position="158"/>
        <end position="179"/>
    </location>
</feature>
<keyword evidence="3 5" id="KW-1133">Transmembrane helix</keyword>
<dbReference type="EMBL" id="KN819659">
    <property type="protein sequence ID" value="KIJ08276.1"/>
    <property type="molecule type" value="Genomic_DNA"/>
</dbReference>
<name>A0A0C9TLR5_PAXIN</name>
<dbReference type="InterPro" id="IPR007269">
    <property type="entry name" value="ICMT_MeTrfase"/>
</dbReference>
<evidence type="ECO:0000256" key="2">
    <source>
        <dbReference type="ARBA" id="ARBA00022692"/>
    </source>
</evidence>
<keyword evidence="5" id="KW-0256">Endoplasmic reticulum</keyword>
<keyword evidence="8" id="KW-1185">Reference proteome</keyword>
<keyword evidence="2 5" id="KW-0812">Transmembrane</keyword>
<dbReference type="GO" id="GO:0004671">
    <property type="term" value="F:protein C-terminal S-isoprenylcysteine carboxyl O-methyltransferase activity"/>
    <property type="evidence" value="ECO:0007669"/>
    <property type="project" value="UniProtKB-EC"/>
</dbReference>
<dbReference type="Gene3D" id="1.20.120.1630">
    <property type="match status" value="1"/>
</dbReference>
<comment type="similarity">
    <text evidence="5">Belongs to the class VI-like SAM-binding methyltransferase superfamily. Isoprenylcysteine carboxyl methyltransferase family.</text>
</comment>
<feature type="signal peptide" evidence="6">
    <location>
        <begin position="1"/>
        <end position="18"/>
    </location>
</feature>
<dbReference type="Pfam" id="PF04140">
    <property type="entry name" value="ICMT"/>
    <property type="match status" value="1"/>
</dbReference>
<evidence type="ECO:0000313" key="7">
    <source>
        <dbReference type="EMBL" id="KIJ08276.1"/>
    </source>
</evidence>
<dbReference type="EC" id="2.1.1.100" evidence="5"/>
<proteinExistence type="inferred from homology"/>
<keyword evidence="6" id="KW-0732">Signal</keyword>
<dbReference type="GO" id="GO:0005789">
    <property type="term" value="C:endoplasmic reticulum membrane"/>
    <property type="evidence" value="ECO:0007669"/>
    <property type="project" value="UniProtKB-SubCell"/>
</dbReference>
<dbReference type="GO" id="GO:0032259">
    <property type="term" value="P:methylation"/>
    <property type="evidence" value="ECO:0007669"/>
    <property type="project" value="UniProtKB-KW"/>
</dbReference>
<dbReference type="OrthoDB" id="422086at2759"/>
<comment type="catalytic activity">
    <reaction evidence="5">
        <text>[protein]-C-terminal S-[(2E,6E)-farnesyl]-L-cysteine + S-adenosyl-L-methionine = [protein]-C-terminal S-[(2E,6E)-farnesyl]-L-cysteine methyl ester + S-adenosyl-L-homocysteine</text>
        <dbReference type="Rhea" id="RHEA:21672"/>
        <dbReference type="Rhea" id="RHEA-COMP:12125"/>
        <dbReference type="Rhea" id="RHEA-COMP:12126"/>
        <dbReference type="ChEBI" id="CHEBI:57856"/>
        <dbReference type="ChEBI" id="CHEBI:59789"/>
        <dbReference type="ChEBI" id="CHEBI:90510"/>
        <dbReference type="ChEBI" id="CHEBI:90511"/>
        <dbReference type="EC" id="2.1.1.100"/>
    </reaction>
</comment>
<accession>A0A0C9TLR5</accession>
<feature type="chain" id="PRO_5002203833" description="Protein-S-isoprenylcysteine O-methyltransferase" evidence="6">
    <location>
        <begin position="19"/>
        <end position="245"/>
    </location>
</feature>
<keyword evidence="5" id="KW-0489">Methyltransferase</keyword>
<dbReference type="PANTHER" id="PTHR12714">
    <property type="entry name" value="PROTEIN-S ISOPRENYLCYSTEINE O-METHYLTRANSFERASE"/>
    <property type="match status" value="1"/>
</dbReference>
<evidence type="ECO:0000256" key="3">
    <source>
        <dbReference type="ARBA" id="ARBA00022989"/>
    </source>
</evidence>
<comment type="subcellular location">
    <subcellularLocation>
        <location evidence="5">Endoplasmic reticulum membrane</location>
        <topology evidence="5">Multi-pass membrane protein</topology>
    </subcellularLocation>
    <subcellularLocation>
        <location evidence="1">Membrane</location>
        <topology evidence="1">Multi-pass membrane protein</topology>
    </subcellularLocation>
</comment>
<feature type="transmembrane region" description="Helical" evidence="5">
    <location>
        <begin position="191"/>
        <end position="211"/>
    </location>
</feature>
<reference evidence="7 8" key="1">
    <citation type="submission" date="2014-06" db="EMBL/GenBank/DDBJ databases">
        <authorList>
            <consortium name="DOE Joint Genome Institute"/>
            <person name="Kuo A."/>
            <person name="Kohler A."/>
            <person name="Nagy L.G."/>
            <person name="Floudas D."/>
            <person name="Copeland A."/>
            <person name="Barry K.W."/>
            <person name="Cichocki N."/>
            <person name="Veneault-Fourrey C."/>
            <person name="LaButti K."/>
            <person name="Lindquist E.A."/>
            <person name="Lipzen A."/>
            <person name="Lundell T."/>
            <person name="Morin E."/>
            <person name="Murat C."/>
            <person name="Sun H."/>
            <person name="Tunlid A."/>
            <person name="Henrissat B."/>
            <person name="Grigoriev I.V."/>
            <person name="Hibbett D.S."/>
            <person name="Martin F."/>
            <person name="Nordberg H.P."/>
            <person name="Cantor M.N."/>
            <person name="Hua S.X."/>
        </authorList>
    </citation>
    <scope>NUCLEOTIDE SEQUENCE [LARGE SCALE GENOMIC DNA]</scope>
    <source>
        <strain evidence="7 8">ATCC 200175</strain>
    </source>
</reference>
<evidence type="ECO:0000256" key="1">
    <source>
        <dbReference type="ARBA" id="ARBA00004141"/>
    </source>
</evidence>
<reference evidence="8" key="2">
    <citation type="submission" date="2015-01" db="EMBL/GenBank/DDBJ databases">
        <title>Evolutionary Origins and Diversification of the Mycorrhizal Mutualists.</title>
        <authorList>
            <consortium name="DOE Joint Genome Institute"/>
            <consortium name="Mycorrhizal Genomics Consortium"/>
            <person name="Kohler A."/>
            <person name="Kuo A."/>
            <person name="Nagy L.G."/>
            <person name="Floudas D."/>
            <person name="Copeland A."/>
            <person name="Barry K.W."/>
            <person name="Cichocki N."/>
            <person name="Veneault-Fourrey C."/>
            <person name="LaButti K."/>
            <person name="Lindquist E.A."/>
            <person name="Lipzen A."/>
            <person name="Lundell T."/>
            <person name="Morin E."/>
            <person name="Murat C."/>
            <person name="Riley R."/>
            <person name="Ohm R."/>
            <person name="Sun H."/>
            <person name="Tunlid A."/>
            <person name="Henrissat B."/>
            <person name="Grigoriev I.V."/>
            <person name="Hibbett D.S."/>
            <person name="Martin F."/>
        </authorList>
    </citation>
    <scope>NUCLEOTIDE SEQUENCE [LARGE SCALE GENOMIC DNA]</scope>
    <source>
        <strain evidence="8">ATCC 200175</strain>
    </source>
</reference>
<dbReference type="Proteomes" id="UP000053647">
    <property type="component" value="Unassembled WGS sequence"/>
</dbReference>
<organism evidence="7 8">
    <name type="scientific">Paxillus involutus ATCC 200175</name>
    <dbReference type="NCBI Taxonomy" id="664439"/>
    <lineage>
        <taxon>Eukaryota</taxon>
        <taxon>Fungi</taxon>
        <taxon>Dikarya</taxon>
        <taxon>Basidiomycota</taxon>
        <taxon>Agaricomycotina</taxon>
        <taxon>Agaricomycetes</taxon>
        <taxon>Agaricomycetidae</taxon>
        <taxon>Boletales</taxon>
        <taxon>Paxilineae</taxon>
        <taxon>Paxillaceae</taxon>
        <taxon>Paxillus</taxon>
    </lineage>
</organism>
<dbReference type="AlphaFoldDB" id="A0A0C9TLR5"/>
<evidence type="ECO:0000313" key="8">
    <source>
        <dbReference type="Proteomes" id="UP000053647"/>
    </source>
</evidence>
<sequence>MVVAKLLLLLAMLPSQHCSMTPPNARPPSSELRKQVGWELVIPWVAIALRAFLWSWTLLECIALFAATEYCPQGLSQSIVHHLVRSDDPQRTFTHISSLTPTFLAGSILSITGSLLRIHCYGTLGSMFTFELSIRKEHKLITSGVYAIVRHPSYTGGIGTGIGLLLCILSPSLLSVALSSLFPDPDFKTRMMNVLGCTCVSACVVLIAGLVHRMNNEDAMLEKNFGEEWKEWARRVPYRLVPWVY</sequence>
<keyword evidence="4 5" id="KW-0472">Membrane</keyword>
<keyword evidence="5" id="KW-0949">S-adenosyl-L-methionine</keyword>
<keyword evidence="5" id="KW-0808">Transferase</keyword>
<dbReference type="PANTHER" id="PTHR12714:SF9">
    <property type="entry name" value="PROTEIN-S-ISOPRENYLCYSTEINE O-METHYLTRANSFERASE"/>
    <property type="match status" value="1"/>
</dbReference>
<evidence type="ECO:0000256" key="5">
    <source>
        <dbReference type="RuleBase" id="RU362022"/>
    </source>
</evidence>
<comment type="caution">
    <text evidence="5">Lacks conserved residue(s) required for the propagation of feature annotation.</text>
</comment>
<protein>
    <recommendedName>
        <fullName evidence="5">Protein-S-isoprenylcysteine O-methyltransferase</fullName>
        <ecNumber evidence="5">2.1.1.100</ecNumber>
    </recommendedName>
</protein>